<accession>A0A0D3IKB9</accession>
<feature type="compositionally biased region" description="Low complexity" evidence="1">
    <location>
        <begin position="262"/>
        <end position="271"/>
    </location>
</feature>
<feature type="region of interest" description="Disordered" evidence="1">
    <location>
        <begin position="1"/>
        <end position="119"/>
    </location>
</feature>
<dbReference type="HOGENOM" id="CLU_720803_0_0_1"/>
<reference evidence="2" key="2">
    <citation type="submission" date="2024-10" db="UniProtKB">
        <authorList>
            <consortium name="EnsemblProtists"/>
        </authorList>
    </citation>
    <scope>IDENTIFICATION</scope>
</reference>
<evidence type="ECO:0000313" key="3">
    <source>
        <dbReference type="Proteomes" id="UP000013827"/>
    </source>
</evidence>
<feature type="compositionally biased region" description="Basic residues" evidence="1">
    <location>
        <begin position="272"/>
        <end position="289"/>
    </location>
</feature>
<keyword evidence="3" id="KW-1185">Reference proteome</keyword>
<evidence type="ECO:0000313" key="2">
    <source>
        <dbReference type="EnsemblProtists" id="EOD11704"/>
    </source>
</evidence>
<protein>
    <submittedName>
        <fullName evidence="2">Uncharacterized protein</fullName>
    </submittedName>
</protein>
<reference evidence="3" key="1">
    <citation type="journal article" date="2013" name="Nature">
        <title>Pan genome of the phytoplankton Emiliania underpins its global distribution.</title>
        <authorList>
            <person name="Read B.A."/>
            <person name="Kegel J."/>
            <person name="Klute M.J."/>
            <person name="Kuo A."/>
            <person name="Lefebvre S.C."/>
            <person name="Maumus F."/>
            <person name="Mayer C."/>
            <person name="Miller J."/>
            <person name="Monier A."/>
            <person name="Salamov A."/>
            <person name="Young J."/>
            <person name="Aguilar M."/>
            <person name="Claverie J.M."/>
            <person name="Frickenhaus S."/>
            <person name="Gonzalez K."/>
            <person name="Herman E.K."/>
            <person name="Lin Y.C."/>
            <person name="Napier J."/>
            <person name="Ogata H."/>
            <person name="Sarno A.F."/>
            <person name="Shmutz J."/>
            <person name="Schroeder D."/>
            <person name="de Vargas C."/>
            <person name="Verret F."/>
            <person name="von Dassow P."/>
            <person name="Valentin K."/>
            <person name="Van de Peer Y."/>
            <person name="Wheeler G."/>
            <person name="Dacks J.B."/>
            <person name="Delwiche C.F."/>
            <person name="Dyhrman S.T."/>
            <person name="Glockner G."/>
            <person name="John U."/>
            <person name="Richards T."/>
            <person name="Worden A.Z."/>
            <person name="Zhang X."/>
            <person name="Grigoriev I.V."/>
            <person name="Allen A.E."/>
            <person name="Bidle K."/>
            <person name="Borodovsky M."/>
            <person name="Bowler C."/>
            <person name="Brownlee C."/>
            <person name="Cock J.M."/>
            <person name="Elias M."/>
            <person name="Gladyshev V.N."/>
            <person name="Groth M."/>
            <person name="Guda C."/>
            <person name="Hadaegh A."/>
            <person name="Iglesias-Rodriguez M.D."/>
            <person name="Jenkins J."/>
            <person name="Jones B.M."/>
            <person name="Lawson T."/>
            <person name="Leese F."/>
            <person name="Lindquist E."/>
            <person name="Lobanov A."/>
            <person name="Lomsadze A."/>
            <person name="Malik S.B."/>
            <person name="Marsh M.E."/>
            <person name="Mackinder L."/>
            <person name="Mock T."/>
            <person name="Mueller-Roeber B."/>
            <person name="Pagarete A."/>
            <person name="Parker M."/>
            <person name="Probert I."/>
            <person name="Quesneville H."/>
            <person name="Raines C."/>
            <person name="Rensing S.A."/>
            <person name="Riano-Pachon D.M."/>
            <person name="Richier S."/>
            <person name="Rokitta S."/>
            <person name="Shiraiwa Y."/>
            <person name="Soanes D.M."/>
            <person name="van der Giezen M."/>
            <person name="Wahlund T.M."/>
            <person name="Williams B."/>
            <person name="Wilson W."/>
            <person name="Wolfe G."/>
            <person name="Wurch L.L."/>
        </authorList>
    </citation>
    <scope>NUCLEOTIDE SEQUENCE</scope>
</reference>
<dbReference type="Proteomes" id="UP000013827">
    <property type="component" value="Unassembled WGS sequence"/>
</dbReference>
<dbReference type="KEGG" id="ehx:EMIHUDRAFT_459742"/>
<feature type="compositionally biased region" description="Low complexity" evidence="1">
    <location>
        <begin position="35"/>
        <end position="46"/>
    </location>
</feature>
<dbReference type="PaxDb" id="2903-EOD11704"/>
<dbReference type="AlphaFoldDB" id="A0A0D3IKB9"/>
<dbReference type="GeneID" id="17257855"/>
<dbReference type="EnsemblProtists" id="EOD11704">
    <property type="protein sequence ID" value="EOD11704"/>
    <property type="gene ID" value="EMIHUDRAFT_459742"/>
</dbReference>
<feature type="region of interest" description="Disordered" evidence="1">
    <location>
        <begin position="205"/>
        <end position="327"/>
    </location>
</feature>
<name>A0A0D3IKB9_EMIH1</name>
<feature type="compositionally biased region" description="Basic residues" evidence="1">
    <location>
        <begin position="252"/>
        <end position="261"/>
    </location>
</feature>
<proteinExistence type="predicted"/>
<evidence type="ECO:0000256" key="1">
    <source>
        <dbReference type="SAM" id="MobiDB-lite"/>
    </source>
</evidence>
<feature type="compositionally biased region" description="Gly residues" evidence="1">
    <location>
        <begin position="292"/>
        <end position="301"/>
    </location>
</feature>
<feature type="compositionally biased region" description="Basic residues" evidence="1">
    <location>
        <begin position="17"/>
        <end position="27"/>
    </location>
</feature>
<sequence length="384" mass="41746">MRAASGTRSIRASPLARSRRRAHRCASLRRGWPTAAARSSRNFSARRPARSEIESWPCTGTSRRRREARRTSAWGRSAAIPPTPYRRLRPEASERRGRRPLASPPALAHLSVGAAPHHRRLRARGAATGGIGGAFRLGRRAGAPRVGAHRVARVAARAGSAARGGRRAPLARLLVAAGVDVRAARGGAAARDARRPRLRRHARAPLCRGDCGGDAAGRVRPDGRAAAPHPVRPARARLRPPRASPLRPRPSPGRRRRRRAAAARAAAAQAARRGRLQRRRRARLPRLLRRGAGVGGGGGAARRGRRRRLGPASEPRRLPHARGGGQRERAVAAGQLGLAPARGQVGRACWRFYSLRAFRKERQREIVAQESREISLFKSSDCQC</sequence>
<organism evidence="2 3">
    <name type="scientific">Emiliania huxleyi (strain CCMP1516)</name>
    <dbReference type="NCBI Taxonomy" id="280463"/>
    <lineage>
        <taxon>Eukaryota</taxon>
        <taxon>Haptista</taxon>
        <taxon>Haptophyta</taxon>
        <taxon>Prymnesiophyceae</taxon>
        <taxon>Isochrysidales</taxon>
        <taxon>Noelaerhabdaceae</taxon>
        <taxon>Emiliania</taxon>
    </lineage>
</organism>
<dbReference type="RefSeq" id="XP_005764133.1">
    <property type="nucleotide sequence ID" value="XM_005764076.1"/>
</dbReference>